<dbReference type="GO" id="GO:0103068">
    <property type="term" value="F:leukotriene C4 gamma-glutamyl transferase activity"/>
    <property type="evidence" value="ECO:0007669"/>
    <property type="project" value="UniProtKB-EC"/>
</dbReference>
<evidence type="ECO:0000256" key="6">
    <source>
        <dbReference type="ARBA" id="ARBA00023145"/>
    </source>
</evidence>
<dbReference type="SUPFAM" id="SSF56235">
    <property type="entry name" value="N-terminal nucleophile aminohydrolases (Ntn hydrolases)"/>
    <property type="match status" value="1"/>
</dbReference>
<evidence type="ECO:0000256" key="2">
    <source>
        <dbReference type="ARBA" id="ARBA00001089"/>
    </source>
</evidence>
<evidence type="ECO:0000256" key="7">
    <source>
        <dbReference type="ARBA" id="ARBA00023315"/>
    </source>
</evidence>
<gene>
    <name evidence="10" type="primary">ggt</name>
    <name evidence="10" type="ORF">H8K55_07635</name>
</gene>
<dbReference type="PRINTS" id="PR01210">
    <property type="entry name" value="GGTRANSPTASE"/>
</dbReference>
<evidence type="ECO:0000256" key="1">
    <source>
        <dbReference type="ARBA" id="ARBA00001049"/>
    </source>
</evidence>
<dbReference type="Gene3D" id="3.60.20.40">
    <property type="match status" value="1"/>
</dbReference>
<evidence type="ECO:0000313" key="11">
    <source>
        <dbReference type="Proteomes" id="UP000624279"/>
    </source>
</evidence>
<evidence type="ECO:0000256" key="8">
    <source>
        <dbReference type="ARBA" id="ARBA00047417"/>
    </source>
</evidence>
<comment type="pathway">
    <text evidence="9">Sulfur metabolism; glutathione metabolism.</text>
</comment>
<dbReference type="InterPro" id="IPR029055">
    <property type="entry name" value="Ntn_hydrolases_N"/>
</dbReference>
<dbReference type="InterPro" id="IPR043137">
    <property type="entry name" value="GGT_ssub_C"/>
</dbReference>
<evidence type="ECO:0000256" key="5">
    <source>
        <dbReference type="ARBA" id="ARBA00022801"/>
    </source>
</evidence>
<keyword evidence="9" id="KW-0317">Glutathione biosynthesis</keyword>
<keyword evidence="5 9" id="KW-0378">Hydrolase</keyword>
<dbReference type="Proteomes" id="UP000624279">
    <property type="component" value="Unassembled WGS sequence"/>
</dbReference>
<dbReference type="PANTHER" id="PTHR43199:SF1">
    <property type="entry name" value="GLUTATHIONE HYDROLASE PROENZYME"/>
    <property type="match status" value="1"/>
</dbReference>
<protein>
    <recommendedName>
        <fullName evidence="9">Glutathione hydrolase proenzyme</fullName>
        <ecNumber evidence="9">2.3.2.2</ecNumber>
        <ecNumber evidence="9">3.4.19.13</ecNumber>
    </recommendedName>
    <component>
        <recommendedName>
            <fullName evidence="9">Glutathione hydrolase large chain</fullName>
        </recommendedName>
    </component>
    <component>
        <recommendedName>
            <fullName evidence="9">Glutathione hydrolase small chain</fullName>
        </recommendedName>
    </component>
</protein>
<comment type="catalytic activity">
    <reaction evidence="1 9">
        <text>an S-substituted glutathione + H2O = an S-substituted L-cysteinylglycine + L-glutamate</text>
        <dbReference type="Rhea" id="RHEA:59468"/>
        <dbReference type="ChEBI" id="CHEBI:15377"/>
        <dbReference type="ChEBI" id="CHEBI:29985"/>
        <dbReference type="ChEBI" id="CHEBI:90779"/>
        <dbReference type="ChEBI" id="CHEBI:143103"/>
        <dbReference type="EC" id="3.4.19.13"/>
    </reaction>
</comment>
<dbReference type="InterPro" id="IPR000101">
    <property type="entry name" value="GGT_peptidase"/>
</dbReference>
<comment type="catalytic activity">
    <reaction evidence="2 9">
        <text>glutathione + H2O = L-cysteinylglycine + L-glutamate</text>
        <dbReference type="Rhea" id="RHEA:28807"/>
        <dbReference type="ChEBI" id="CHEBI:15377"/>
        <dbReference type="ChEBI" id="CHEBI:29985"/>
        <dbReference type="ChEBI" id="CHEBI:57925"/>
        <dbReference type="ChEBI" id="CHEBI:61694"/>
        <dbReference type="EC" id="3.4.19.13"/>
    </reaction>
</comment>
<name>A0ABR6YA65_9BURK</name>
<dbReference type="RefSeq" id="WP_186941492.1">
    <property type="nucleotide sequence ID" value="NZ_JACOGA010000006.1"/>
</dbReference>
<sequence>MLLHRQSIARPLAVSLIASLVNLSFSGLPVWAASNLAKSAPNKTPIATGTGGAVATISEAASKAALKILNQGGNAIDAAVAAAATLGVTDPFSCGIGGGGFMLIYLAKEKRFITLDHRETAPAGVRSDNFIEDGKVLEWDDAVSSGRAVGVPGTVRGWDEALKRYGTMQFKQVLAPAIQTAEQGFAITPIFHHLNSGAAKKFALFSSSRALYLHNGQPLPVGYHFKNPDLAKTYQALANGGANAFYRGKIADALLQTVNHPPVTGQAKVRPGNMTQADLLNYEVRLRLPVHSTYRGYDLYAVGLPSSGGITVAQALNLMENFDTKKMSRQQVEHLFLEASRLVFADRNAYIGDPEFVDVPVQGLLSKDYSKLRAQQIRLDQAASRQSATLPGDPYAFQNDPSIPLRPRLFAGSAPAVIKTPVKEESTHTTHLTVSDKHGNIVAYTYTIEDWGGNGMVVPGHGFLLNNELTDFDFSAPHPNIPEAGKRPRSSIAPVIALKDGKPVFTVGSPGGSTIITTVLQTIVNHLDLGMDLMRSLAAPRMSERNATQTQVEPDFIGGAQATGLARFGHQWTMDKSDSEIGAANAIQFNADGTVTAISEPTRHGVGSALVQKKAH</sequence>
<dbReference type="Pfam" id="PF01019">
    <property type="entry name" value="G_glu_transpept"/>
    <property type="match status" value="1"/>
</dbReference>
<keyword evidence="4 9" id="KW-0808">Transferase</keyword>
<comment type="similarity">
    <text evidence="3 9">Belongs to the gamma-glutamyltransferase family.</text>
</comment>
<dbReference type="InterPro" id="IPR043138">
    <property type="entry name" value="GGT_lsub"/>
</dbReference>
<dbReference type="NCBIfam" id="TIGR00066">
    <property type="entry name" value="g_glut_trans"/>
    <property type="match status" value="1"/>
</dbReference>
<evidence type="ECO:0000313" key="10">
    <source>
        <dbReference type="EMBL" id="MBC3873452.1"/>
    </source>
</evidence>
<dbReference type="EC" id="3.4.19.13" evidence="9"/>
<reference evidence="10 11" key="1">
    <citation type="submission" date="2020-08" db="EMBL/GenBank/DDBJ databases">
        <title>Novel species isolated from subtropical streams in China.</title>
        <authorList>
            <person name="Lu H."/>
        </authorList>
    </citation>
    <scope>NUCLEOTIDE SEQUENCE [LARGE SCALE GENOMIC DNA]</scope>
    <source>
        <strain evidence="10 11">LX15W</strain>
    </source>
</reference>
<evidence type="ECO:0000256" key="9">
    <source>
        <dbReference type="RuleBase" id="RU368036"/>
    </source>
</evidence>
<organism evidence="10 11">
    <name type="scientific">Undibacterium flavidum</name>
    <dbReference type="NCBI Taxonomy" id="2762297"/>
    <lineage>
        <taxon>Bacteria</taxon>
        <taxon>Pseudomonadati</taxon>
        <taxon>Pseudomonadota</taxon>
        <taxon>Betaproteobacteria</taxon>
        <taxon>Burkholderiales</taxon>
        <taxon>Oxalobacteraceae</taxon>
        <taxon>Undibacterium</taxon>
    </lineage>
</organism>
<accession>A0ABR6YA65</accession>
<keyword evidence="11" id="KW-1185">Reference proteome</keyword>
<keyword evidence="7 9" id="KW-0012">Acyltransferase</keyword>
<dbReference type="Gene3D" id="1.10.246.130">
    <property type="match status" value="1"/>
</dbReference>
<dbReference type="EMBL" id="JACOGA010000006">
    <property type="protein sequence ID" value="MBC3873452.1"/>
    <property type="molecule type" value="Genomic_DNA"/>
</dbReference>
<dbReference type="EC" id="2.3.2.2" evidence="9"/>
<dbReference type="PANTHER" id="PTHR43199">
    <property type="entry name" value="GLUTATHIONE HYDROLASE"/>
    <property type="match status" value="1"/>
</dbReference>
<dbReference type="InterPro" id="IPR051792">
    <property type="entry name" value="GGT_bact"/>
</dbReference>
<comment type="catalytic activity">
    <reaction evidence="8 9">
        <text>an N-terminal (5-L-glutamyl)-[peptide] + an alpha-amino acid = 5-L-glutamyl amino acid + an N-terminal L-alpha-aminoacyl-[peptide]</text>
        <dbReference type="Rhea" id="RHEA:23904"/>
        <dbReference type="Rhea" id="RHEA-COMP:9780"/>
        <dbReference type="Rhea" id="RHEA-COMP:9795"/>
        <dbReference type="ChEBI" id="CHEBI:77644"/>
        <dbReference type="ChEBI" id="CHEBI:78597"/>
        <dbReference type="ChEBI" id="CHEBI:78599"/>
        <dbReference type="ChEBI" id="CHEBI:78608"/>
        <dbReference type="EC" id="2.3.2.2"/>
    </reaction>
</comment>
<comment type="PTM">
    <text evidence="9">Cleaved by autocatalysis into a large and a small subunit.</text>
</comment>
<keyword evidence="6 9" id="KW-0865">Zymogen</keyword>
<evidence type="ECO:0000256" key="4">
    <source>
        <dbReference type="ARBA" id="ARBA00022679"/>
    </source>
</evidence>
<proteinExistence type="inferred from homology"/>
<comment type="caution">
    <text evidence="10">The sequence shown here is derived from an EMBL/GenBank/DDBJ whole genome shotgun (WGS) entry which is preliminary data.</text>
</comment>
<evidence type="ECO:0000256" key="3">
    <source>
        <dbReference type="ARBA" id="ARBA00009381"/>
    </source>
</evidence>
<comment type="subunit">
    <text evidence="9">This enzyme consists of two polypeptide chains, which are synthesized in precursor form from a single polypeptide.</text>
</comment>